<evidence type="ECO:0000256" key="3">
    <source>
        <dbReference type="ARBA" id="ARBA00023163"/>
    </source>
</evidence>
<gene>
    <name evidence="6" type="ORF">FHR82_008871</name>
</gene>
<dbReference type="InterPro" id="IPR023772">
    <property type="entry name" value="DNA-bd_HTH_TetR-type_CS"/>
</dbReference>
<keyword evidence="2 4" id="KW-0238">DNA-binding</keyword>
<evidence type="ECO:0000313" key="7">
    <source>
        <dbReference type="Proteomes" id="UP000520767"/>
    </source>
</evidence>
<name>A0A7W7VJR6_9PSEU</name>
<dbReference type="EMBL" id="JACHJQ010000014">
    <property type="protein sequence ID" value="MBB4912599.1"/>
    <property type="molecule type" value="Genomic_DNA"/>
</dbReference>
<protein>
    <submittedName>
        <fullName evidence="6">AcrR family transcriptional regulator</fullName>
    </submittedName>
</protein>
<evidence type="ECO:0000256" key="2">
    <source>
        <dbReference type="ARBA" id="ARBA00023125"/>
    </source>
</evidence>
<dbReference type="InterPro" id="IPR036271">
    <property type="entry name" value="Tet_transcr_reg_TetR-rel_C_sf"/>
</dbReference>
<dbReference type="SUPFAM" id="SSF46689">
    <property type="entry name" value="Homeodomain-like"/>
    <property type="match status" value="1"/>
</dbReference>
<dbReference type="PANTHER" id="PTHR30055">
    <property type="entry name" value="HTH-TYPE TRANSCRIPTIONAL REGULATOR RUTR"/>
    <property type="match status" value="1"/>
</dbReference>
<keyword evidence="3" id="KW-0804">Transcription</keyword>
<dbReference type="Proteomes" id="UP000520767">
    <property type="component" value="Unassembled WGS sequence"/>
</dbReference>
<dbReference type="NCBIfam" id="NF041196">
    <property type="entry name" value="ScbR_bind_reg"/>
    <property type="match status" value="1"/>
</dbReference>
<proteinExistence type="predicted"/>
<dbReference type="InterPro" id="IPR047923">
    <property type="entry name" value="ArpA-like"/>
</dbReference>
<dbReference type="InterPro" id="IPR009057">
    <property type="entry name" value="Homeodomain-like_sf"/>
</dbReference>
<sequence length="207" mass="21977">MRSAAELFDRNGFSGATLEDVSRSAGVTKGAFYFHFSSKDELAGAIQAEACGLLRAAVYRVVGSPVPALQGVVNVTHELAWWLTSEPLVRASFRTARECGHRGKPFLDFYGEWLAAIETLLLAAERAGDLRADIDVEEVTTLVLAVSSGLEMVWWTGIRDGDLGDAVTGTWRTLLPGIASESALAAVRAEGAERKSGDVCSSCAPGG</sequence>
<dbReference type="InterPro" id="IPR050109">
    <property type="entry name" value="HTH-type_TetR-like_transc_reg"/>
</dbReference>
<dbReference type="PANTHER" id="PTHR30055:SF234">
    <property type="entry name" value="HTH-TYPE TRANSCRIPTIONAL REGULATOR BETI"/>
    <property type="match status" value="1"/>
</dbReference>
<keyword evidence="7" id="KW-1185">Reference proteome</keyword>
<accession>A0A7W7VJR6</accession>
<feature type="DNA-binding region" description="H-T-H motif" evidence="4">
    <location>
        <begin position="17"/>
        <end position="36"/>
    </location>
</feature>
<keyword evidence="1" id="KW-0805">Transcription regulation</keyword>
<dbReference type="AlphaFoldDB" id="A0A7W7VJR6"/>
<dbReference type="PROSITE" id="PS01081">
    <property type="entry name" value="HTH_TETR_1"/>
    <property type="match status" value="1"/>
</dbReference>
<evidence type="ECO:0000313" key="6">
    <source>
        <dbReference type="EMBL" id="MBB4912599.1"/>
    </source>
</evidence>
<feature type="domain" description="HTH tetR-type" evidence="5">
    <location>
        <begin position="1"/>
        <end position="54"/>
    </location>
</feature>
<reference evidence="6 7" key="1">
    <citation type="submission" date="2020-08" db="EMBL/GenBank/DDBJ databases">
        <title>Genomic Encyclopedia of Type Strains, Phase III (KMG-III): the genomes of soil and plant-associated and newly described type strains.</title>
        <authorList>
            <person name="Whitman W."/>
        </authorList>
    </citation>
    <scope>NUCLEOTIDE SEQUENCE [LARGE SCALE GENOMIC DNA]</scope>
    <source>
        <strain evidence="6 7">CECT 8960</strain>
    </source>
</reference>
<comment type="caution">
    <text evidence="6">The sequence shown here is derived from an EMBL/GenBank/DDBJ whole genome shotgun (WGS) entry which is preliminary data.</text>
</comment>
<dbReference type="SUPFAM" id="SSF48498">
    <property type="entry name" value="Tetracyclin repressor-like, C-terminal domain"/>
    <property type="match status" value="1"/>
</dbReference>
<organism evidence="6 7">
    <name type="scientific">Actinophytocola algeriensis</name>
    <dbReference type="NCBI Taxonomy" id="1768010"/>
    <lineage>
        <taxon>Bacteria</taxon>
        <taxon>Bacillati</taxon>
        <taxon>Actinomycetota</taxon>
        <taxon>Actinomycetes</taxon>
        <taxon>Pseudonocardiales</taxon>
        <taxon>Pseudonocardiaceae</taxon>
    </lineage>
</organism>
<dbReference type="InterPro" id="IPR001647">
    <property type="entry name" value="HTH_TetR"/>
</dbReference>
<dbReference type="Gene3D" id="1.10.357.10">
    <property type="entry name" value="Tetracycline Repressor, domain 2"/>
    <property type="match status" value="1"/>
</dbReference>
<dbReference type="GO" id="GO:0000976">
    <property type="term" value="F:transcription cis-regulatory region binding"/>
    <property type="evidence" value="ECO:0007669"/>
    <property type="project" value="TreeGrafter"/>
</dbReference>
<evidence type="ECO:0000256" key="4">
    <source>
        <dbReference type="PROSITE-ProRule" id="PRU00335"/>
    </source>
</evidence>
<dbReference type="PROSITE" id="PS50977">
    <property type="entry name" value="HTH_TETR_2"/>
    <property type="match status" value="1"/>
</dbReference>
<evidence type="ECO:0000256" key="1">
    <source>
        <dbReference type="ARBA" id="ARBA00023015"/>
    </source>
</evidence>
<evidence type="ECO:0000259" key="5">
    <source>
        <dbReference type="PROSITE" id="PS50977"/>
    </source>
</evidence>
<dbReference type="GO" id="GO:0003700">
    <property type="term" value="F:DNA-binding transcription factor activity"/>
    <property type="evidence" value="ECO:0007669"/>
    <property type="project" value="TreeGrafter"/>
</dbReference>
<dbReference type="Pfam" id="PF00440">
    <property type="entry name" value="TetR_N"/>
    <property type="match status" value="1"/>
</dbReference>